<name>A0A6B0U7R2_IXORI</name>
<keyword evidence="1" id="KW-0732">Signal</keyword>
<feature type="signal peptide" evidence="1">
    <location>
        <begin position="1"/>
        <end position="29"/>
    </location>
</feature>
<evidence type="ECO:0000313" key="2">
    <source>
        <dbReference type="EMBL" id="MXU85187.1"/>
    </source>
</evidence>
<sequence length="85" mass="8740">MASRPSVSRWFSTYLYFSVMIFLTASSSALRTADPSHLSTLTGLSASLSAEATSPASGVRLDAISTAGATALQRTPNAAAAACRL</sequence>
<proteinExistence type="predicted"/>
<organism evidence="2">
    <name type="scientific">Ixodes ricinus</name>
    <name type="common">Common tick</name>
    <name type="synonym">Acarus ricinus</name>
    <dbReference type="NCBI Taxonomy" id="34613"/>
    <lineage>
        <taxon>Eukaryota</taxon>
        <taxon>Metazoa</taxon>
        <taxon>Ecdysozoa</taxon>
        <taxon>Arthropoda</taxon>
        <taxon>Chelicerata</taxon>
        <taxon>Arachnida</taxon>
        <taxon>Acari</taxon>
        <taxon>Parasitiformes</taxon>
        <taxon>Ixodida</taxon>
        <taxon>Ixodoidea</taxon>
        <taxon>Ixodidae</taxon>
        <taxon>Ixodinae</taxon>
        <taxon>Ixodes</taxon>
    </lineage>
</organism>
<dbReference type="EMBL" id="GIFC01003104">
    <property type="protein sequence ID" value="MXU85187.1"/>
    <property type="molecule type" value="Transcribed_RNA"/>
</dbReference>
<dbReference type="AlphaFoldDB" id="A0A6B0U7R2"/>
<feature type="chain" id="PRO_5025626658" evidence="1">
    <location>
        <begin position="30"/>
        <end position="85"/>
    </location>
</feature>
<evidence type="ECO:0000256" key="1">
    <source>
        <dbReference type="SAM" id="SignalP"/>
    </source>
</evidence>
<accession>A0A6B0U7R2</accession>
<protein>
    <submittedName>
        <fullName evidence="2">Putative secreted protein</fullName>
    </submittedName>
</protein>
<reference evidence="2" key="1">
    <citation type="submission" date="2019-12" db="EMBL/GenBank/DDBJ databases">
        <title>An insight into the sialome of adult female Ixodes ricinus ticks feeding for 6 days.</title>
        <authorList>
            <person name="Perner J."/>
            <person name="Ribeiro J.M.C."/>
        </authorList>
    </citation>
    <scope>NUCLEOTIDE SEQUENCE</scope>
    <source>
        <strain evidence="2">Semi-engorged</strain>
        <tissue evidence="2">Salivary glands</tissue>
    </source>
</reference>